<dbReference type="OrthoDB" id="3537796at2"/>
<dbReference type="AlphaFoldDB" id="A0A5S4FAU0"/>
<comment type="caution">
    <text evidence="2">The sequence shown here is derived from an EMBL/GenBank/DDBJ whole genome shotgun (WGS) entry which is preliminary data.</text>
</comment>
<sequence length="141" mass="15754">MRKVLAAAAFAGSIALTGLAVATAAQAATTTQSAAQSAAQTATSMGNWGKYYSSNHKAYTYGKTWKKNGKVYTHWYGKEFTPKKGYVWFRYEYGNGSTGKRFYSWNGSYNSTWSLKGVKKLYTYTCWGGKFKYCGSVHRIY</sequence>
<dbReference type="Proteomes" id="UP000306628">
    <property type="component" value="Unassembled WGS sequence"/>
</dbReference>
<gene>
    <name evidence="2" type="ORF">ETD85_56920</name>
</gene>
<accession>A0A5S4FAU0</accession>
<evidence type="ECO:0008006" key="4">
    <source>
        <dbReference type="Google" id="ProtNLM"/>
    </source>
</evidence>
<feature type="signal peptide" evidence="1">
    <location>
        <begin position="1"/>
        <end position="27"/>
    </location>
</feature>
<evidence type="ECO:0000313" key="2">
    <source>
        <dbReference type="EMBL" id="TMR14253.1"/>
    </source>
</evidence>
<organism evidence="2 3">
    <name type="scientific">Nonomuraea zeae</name>
    <dbReference type="NCBI Taxonomy" id="1642303"/>
    <lineage>
        <taxon>Bacteria</taxon>
        <taxon>Bacillati</taxon>
        <taxon>Actinomycetota</taxon>
        <taxon>Actinomycetes</taxon>
        <taxon>Streptosporangiales</taxon>
        <taxon>Streptosporangiaceae</taxon>
        <taxon>Nonomuraea</taxon>
    </lineage>
</organism>
<evidence type="ECO:0000256" key="1">
    <source>
        <dbReference type="SAM" id="SignalP"/>
    </source>
</evidence>
<proteinExistence type="predicted"/>
<dbReference type="RefSeq" id="WP_138698168.1">
    <property type="nucleotide sequence ID" value="NZ_JBHSAZ010000005.1"/>
</dbReference>
<dbReference type="EMBL" id="VCKX01000412">
    <property type="protein sequence ID" value="TMR14253.1"/>
    <property type="molecule type" value="Genomic_DNA"/>
</dbReference>
<name>A0A5S4FAU0_9ACTN</name>
<protein>
    <recommendedName>
        <fullName evidence="4">Lactococcin 972 family bacteriocin</fullName>
    </recommendedName>
</protein>
<keyword evidence="3" id="KW-1185">Reference proteome</keyword>
<reference evidence="2 3" key="1">
    <citation type="submission" date="2019-05" db="EMBL/GenBank/DDBJ databases">
        <title>Draft genome sequence of Nonomuraea zeae DSM 100528.</title>
        <authorList>
            <person name="Saricaoglu S."/>
            <person name="Isik K."/>
        </authorList>
    </citation>
    <scope>NUCLEOTIDE SEQUENCE [LARGE SCALE GENOMIC DNA]</scope>
    <source>
        <strain evidence="2 3">DSM 100528</strain>
    </source>
</reference>
<feature type="chain" id="PRO_5024411012" description="Lactococcin 972 family bacteriocin" evidence="1">
    <location>
        <begin position="28"/>
        <end position="141"/>
    </location>
</feature>
<keyword evidence="1" id="KW-0732">Signal</keyword>
<evidence type="ECO:0000313" key="3">
    <source>
        <dbReference type="Proteomes" id="UP000306628"/>
    </source>
</evidence>